<evidence type="ECO:0000313" key="2">
    <source>
        <dbReference type="EMBL" id="KJH52295.1"/>
    </source>
</evidence>
<dbReference type="EMBL" id="KN716167">
    <property type="protein sequence ID" value="KJH52295.1"/>
    <property type="molecule type" value="Genomic_DNA"/>
</dbReference>
<keyword evidence="3" id="KW-1185">Reference proteome</keyword>
<proteinExistence type="predicted"/>
<organism evidence="2 3">
    <name type="scientific">Dictyocaulus viviparus</name>
    <name type="common">Bovine lungworm</name>
    <dbReference type="NCBI Taxonomy" id="29172"/>
    <lineage>
        <taxon>Eukaryota</taxon>
        <taxon>Metazoa</taxon>
        <taxon>Ecdysozoa</taxon>
        <taxon>Nematoda</taxon>
        <taxon>Chromadorea</taxon>
        <taxon>Rhabditida</taxon>
        <taxon>Rhabditina</taxon>
        <taxon>Rhabditomorpha</taxon>
        <taxon>Strongyloidea</taxon>
        <taxon>Metastrongylidae</taxon>
        <taxon>Dictyocaulus</taxon>
    </lineage>
</organism>
<evidence type="ECO:0000313" key="3">
    <source>
        <dbReference type="Proteomes" id="UP000053766"/>
    </source>
</evidence>
<accession>A0A0D8Y6F2</accession>
<reference evidence="2 3" key="1">
    <citation type="submission" date="2013-11" db="EMBL/GenBank/DDBJ databases">
        <title>Draft genome of the bovine lungworm Dictyocaulus viviparus.</title>
        <authorList>
            <person name="Mitreva M."/>
        </authorList>
    </citation>
    <scope>NUCLEOTIDE SEQUENCE [LARGE SCALE GENOMIC DNA]</scope>
    <source>
        <strain evidence="2 3">HannoverDv2000</strain>
    </source>
</reference>
<sequence length="136" mass="16084">MKLTAGWHRRRVVAETKSSSSCPRRRRDVARRRDALSMVQQCNHRCIFLTPTSPHLKYFEDFFYKESINNPQKDMLDSLHEHNVIALSFFRRYHRCLMLRHLLTETPDMNVPNNSGLKEKKTQQFTSDVGRHGIGR</sequence>
<name>A0A0D8Y6F2_DICVI</name>
<evidence type="ECO:0000256" key="1">
    <source>
        <dbReference type="SAM" id="MobiDB-lite"/>
    </source>
</evidence>
<gene>
    <name evidence="2" type="ORF">DICVIV_01497</name>
</gene>
<dbReference type="Proteomes" id="UP000053766">
    <property type="component" value="Unassembled WGS sequence"/>
</dbReference>
<feature type="region of interest" description="Disordered" evidence="1">
    <location>
        <begin position="111"/>
        <end position="136"/>
    </location>
</feature>
<reference evidence="3" key="2">
    <citation type="journal article" date="2016" name="Sci. Rep.">
        <title>Dictyocaulus viviparus genome, variome and transcriptome elucidate lungworm biology and support future intervention.</title>
        <authorList>
            <person name="McNulty S.N."/>
            <person name="Strube C."/>
            <person name="Rosa B.A."/>
            <person name="Martin J.C."/>
            <person name="Tyagi R."/>
            <person name="Choi Y.J."/>
            <person name="Wang Q."/>
            <person name="Hallsworth Pepin K."/>
            <person name="Zhang X."/>
            <person name="Ozersky P."/>
            <person name="Wilson R.K."/>
            <person name="Sternberg P.W."/>
            <person name="Gasser R.B."/>
            <person name="Mitreva M."/>
        </authorList>
    </citation>
    <scope>NUCLEOTIDE SEQUENCE [LARGE SCALE GENOMIC DNA]</scope>
    <source>
        <strain evidence="3">HannoverDv2000</strain>
    </source>
</reference>
<protein>
    <submittedName>
        <fullName evidence="2">Uncharacterized protein</fullName>
    </submittedName>
</protein>
<dbReference type="AlphaFoldDB" id="A0A0D8Y6F2"/>